<dbReference type="RefSeq" id="WP_136864058.1">
    <property type="nucleotide sequence ID" value="NZ_SWCJ01000011.1"/>
</dbReference>
<comment type="caution">
    <text evidence="2">The sequence shown here is derived from an EMBL/GenBank/DDBJ whole genome shotgun (WGS) entry which is preliminary data.</text>
</comment>
<dbReference type="OrthoDB" id="7062064at2"/>
<reference evidence="2 3" key="1">
    <citation type="submission" date="2019-04" db="EMBL/GenBank/DDBJ databases">
        <authorList>
            <person name="Hwang J.C."/>
        </authorList>
    </citation>
    <scope>NUCLEOTIDE SEQUENCE [LARGE SCALE GENOMIC DNA]</scope>
    <source>
        <strain evidence="2 3">IMCC35002</strain>
    </source>
</reference>
<protein>
    <submittedName>
        <fullName evidence="2">DUF4382 domain-containing protein</fullName>
    </submittedName>
</protein>
<evidence type="ECO:0000259" key="1">
    <source>
        <dbReference type="Pfam" id="PF14321"/>
    </source>
</evidence>
<dbReference type="EMBL" id="SWCJ01000011">
    <property type="protein sequence ID" value="TKB53698.1"/>
    <property type="molecule type" value="Genomic_DNA"/>
</dbReference>
<accession>A0A4V5NVZ0</accession>
<keyword evidence="3" id="KW-1185">Reference proteome</keyword>
<organism evidence="2 3">
    <name type="scientific">Ferrimonas aestuarii</name>
    <dbReference type="NCBI Taxonomy" id="2569539"/>
    <lineage>
        <taxon>Bacteria</taxon>
        <taxon>Pseudomonadati</taxon>
        <taxon>Pseudomonadota</taxon>
        <taxon>Gammaproteobacteria</taxon>
        <taxon>Alteromonadales</taxon>
        <taxon>Ferrimonadaceae</taxon>
        <taxon>Ferrimonas</taxon>
    </lineage>
</organism>
<name>A0A4V5NVZ0_9GAMM</name>
<dbReference type="Pfam" id="PF14321">
    <property type="entry name" value="DUF4382"/>
    <property type="match status" value="1"/>
</dbReference>
<feature type="domain" description="DUF4382" evidence="1">
    <location>
        <begin position="33"/>
        <end position="191"/>
    </location>
</feature>
<dbReference type="PROSITE" id="PS51257">
    <property type="entry name" value="PROKAR_LIPOPROTEIN"/>
    <property type="match status" value="1"/>
</dbReference>
<evidence type="ECO:0000313" key="3">
    <source>
        <dbReference type="Proteomes" id="UP000305675"/>
    </source>
</evidence>
<evidence type="ECO:0000313" key="2">
    <source>
        <dbReference type="EMBL" id="TKB53698.1"/>
    </source>
</evidence>
<sequence length="339" mass="35401">MNRKLIALGLGSTLALVGCGGSSGGGDSSPQVGSFSLAVSDAPVDEASEVVLFFNEAVLVPQGGGDPVLIDLSGDGADSVDLLKYQGDNSKALISGQELPTGVYTMCLYVLDGNGQIDLSYVNSESDGIQPLRVNSKGSCSGVSGDTQSAGRIFFNQPFTINAGSNSFVAEFDLRKGLVNPVGQAGYFIKPTAVQLVNLAGAGTITGQLQDEQRLACEADESQRLGASSFQHTAYLYASAPTLEQMGDFIGEASYPEASELQEPIAAADISLDDVTGEYRYTFGFIGEGDYQLGYTCVANADLADSHETQSEGFGIYQSYGPVTVLAEAVVEQNLTLPE</sequence>
<dbReference type="Proteomes" id="UP000305675">
    <property type="component" value="Unassembled WGS sequence"/>
</dbReference>
<dbReference type="InterPro" id="IPR025491">
    <property type="entry name" value="DUF4382"/>
</dbReference>
<dbReference type="AlphaFoldDB" id="A0A4V5NVZ0"/>
<gene>
    <name evidence="2" type="ORF">FCL42_14070</name>
</gene>
<proteinExistence type="predicted"/>